<dbReference type="Pfam" id="PF00072">
    <property type="entry name" value="Response_reg"/>
    <property type="match status" value="1"/>
</dbReference>
<dbReference type="InterPro" id="IPR011006">
    <property type="entry name" value="CheY-like_superfamily"/>
</dbReference>
<evidence type="ECO:0000259" key="6">
    <source>
        <dbReference type="PROSITE" id="PS50043"/>
    </source>
</evidence>
<dbReference type="GO" id="GO:0003677">
    <property type="term" value="F:DNA binding"/>
    <property type="evidence" value="ECO:0007669"/>
    <property type="project" value="UniProtKB-KW"/>
</dbReference>
<evidence type="ECO:0000313" key="8">
    <source>
        <dbReference type="EMBL" id="CAA9549236.1"/>
    </source>
</evidence>
<dbReference type="PROSITE" id="PS50110">
    <property type="entry name" value="RESPONSE_REGULATORY"/>
    <property type="match status" value="1"/>
</dbReference>
<keyword evidence="3" id="KW-0238">DNA-binding</keyword>
<dbReference type="PRINTS" id="PR00038">
    <property type="entry name" value="HTHLUXR"/>
</dbReference>
<dbReference type="PANTHER" id="PTHR43214">
    <property type="entry name" value="TWO-COMPONENT RESPONSE REGULATOR"/>
    <property type="match status" value="1"/>
</dbReference>
<gene>
    <name evidence="8" type="ORF">AVDCRST_MAG70-780</name>
</gene>
<organism evidence="8">
    <name type="scientific">uncultured Thermomicrobiales bacterium</name>
    <dbReference type="NCBI Taxonomy" id="1645740"/>
    <lineage>
        <taxon>Bacteria</taxon>
        <taxon>Pseudomonadati</taxon>
        <taxon>Thermomicrobiota</taxon>
        <taxon>Thermomicrobia</taxon>
        <taxon>Thermomicrobiales</taxon>
        <taxon>environmental samples</taxon>
    </lineage>
</organism>
<dbReference type="GO" id="GO:0000160">
    <property type="term" value="P:phosphorelay signal transduction system"/>
    <property type="evidence" value="ECO:0007669"/>
    <property type="project" value="InterPro"/>
</dbReference>
<dbReference type="InterPro" id="IPR000792">
    <property type="entry name" value="Tscrpt_reg_LuxR_C"/>
</dbReference>
<reference evidence="8" key="1">
    <citation type="submission" date="2020-02" db="EMBL/GenBank/DDBJ databases">
        <authorList>
            <person name="Meier V. D."/>
        </authorList>
    </citation>
    <scope>NUCLEOTIDE SEQUENCE</scope>
    <source>
        <strain evidence="8">AVDCRST_MAG70</strain>
    </source>
</reference>
<evidence type="ECO:0000259" key="7">
    <source>
        <dbReference type="PROSITE" id="PS50110"/>
    </source>
</evidence>
<dbReference type="PROSITE" id="PS50043">
    <property type="entry name" value="HTH_LUXR_2"/>
    <property type="match status" value="1"/>
</dbReference>
<dbReference type="AlphaFoldDB" id="A0A6J4UGS7"/>
<sequence>MNVLIADDHRLFRDGLRSLLEAHGITVVAEARTGREAIDLARAHRPDIVLMDLAMPELGGLAATRLLSAEMPGVMVVVLTASEEDNDLFEAVKSGARGFLPKDLDAADLFAMLDGVTRGEPALTPSLARKVLAEFARSSDDRTERTPDALTDREREVLDLLVSGITSNRDLARRLYVSENTVKYHLRNILAKLHLQNRAQVIAYALQHGLVDRPESTTMPSGTRRPTP</sequence>
<accession>A0A6J4UGS7</accession>
<keyword evidence="1 5" id="KW-0597">Phosphoprotein</keyword>
<dbReference type="CDD" id="cd17535">
    <property type="entry name" value="REC_NarL-like"/>
    <property type="match status" value="1"/>
</dbReference>
<dbReference type="Gene3D" id="3.40.50.2300">
    <property type="match status" value="1"/>
</dbReference>
<evidence type="ECO:0000256" key="2">
    <source>
        <dbReference type="ARBA" id="ARBA00023015"/>
    </source>
</evidence>
<dbReference type="Pfam" id="PF00196">
    <property type="entry name" value="GerE"/>
    <property type="match status" value="1"/>
</dbReference>
<feature type="modified residue" description="4-aspartylphosphate" evidence="5">
    <location>
        <position position="52"/>
    </location>
</feature>
<keyword evidence="2" id="KW-0805">Transcription regulation</keyword>
<dbReference type="SUPFAM" id="SSF52172">
    <property type="entry name" value="CheY-like"/>
    <property type="match status" value="1"/>
</dbReference>
<dbReference type="CDD" id="cd06170">
    <property type="entry name" value="LuxR_C_like"/>
    <property type="match status" value="1"/>
</dbReference>
<dbReference type="InterPro" id="IPR001789">
    <property type="entry name" value="Sig_transdc_resp-reg_receiver"/>
</dbReference>
<protein>
    <submittedName>
        <fullName evidence="8">Two-component transcriptional response regulator, LuxR family</fullName>
    </submittedName>
</protein>
<proteinExistence type="predicted"/>
<evidence type="ECO:0000256" key="4">
    <source>
        <dbReference type="ARBA" id="ARBA00023163"/>
    </source>
</evidence>
<evidence type="ECO:0000256" key="3">
    <source>
        <dbReference type="ARBA" id="ARBA00023125"/>
    </source>
</evidence>
<dbReference type="EMBL" id="CADCWH010000121">
    <property type="protein sequence ID" value="CAA9549236.1"/>
    <property type="molecule type" value="Genomic_DNA"/>
</dbReference>
<dbReference type="InterPro" id="IPR016032">
    <property type="entry name" value="Sig_transdc_resp-reg_C-effctor"/>
</dbReference>
<dbReference type="PANTHER" id="PTHR43214:SF24">
    <property type="entry name" value="TRANSCRIPTIONAL REGULATORY PROTEIN NARL-RELATED"/>
    <property type="match status" value="1"/>
</dbReference>
<feature type="domain" description="Response regulatory" evidence="7">
    <location>
        <begin position="2"/>
        <end position="117"/>
    </location>
</feature>
<dbReference type="SMART" id="SM00448">
    <property type="entry name" value="REC"/>
    <property type="match status" value="1"/>
</dbReference>
<feature type="domain" description="HTH luxR-type" evidence="6">
    <location>
        <begin position="143"/>
        <end position="209"/>
    </location>
</feature>
<evidence type="ECO:0000256" key="1">
    <source>
        <dbReference type="ARBA" id="ARBA00022553"/>
    </source>
</evidence>
<name>A0A6J4UGS7_9BACT</name>
<keyword evidence="4" id="KW-0804">Transcription</keyword>
<dbReference type="SUPFAM" id="SSF46894">
    <property type="entry name" value="C-terminal effector domain of the bipartite response regulators"/>
    <property type="match status" value="1"/>
</dbReference>
<dbReference type="GO" id="GO:0006355">
    <property type="term" value="P:regulation of DNA-templated transcription"/>
    <property type="evidence" value="ECO:0007669"/>
    <property type="project" value="InterPro"/>
</dbReference>
<evidence type="ECO:0000256" key="5">
    <source>
        <dbReference type="PROSITE-ProRule" id="PRU00169"/>
    </source>
</evidence>
<dbReference type="InterPro" id="IPR039420">
    <property type="entry name" value="WalR-like"/>
</dbReference>
<dbReference type="InterPro" id="IPR058245">
    <property type="entry name" value="NreC/VraR/RcsB-like_REC"/>
</dbReference>
<dbReference type="SMART" id="SM00421">
    <property type="entry name" value="HTH_LUXR"/>
    <property type="match status" value="1"/>
</dbReference>